<reference evidence="6" key="1">
    <citation type="journal article" date="2019" name="Int. J. Syst. Evol. Microbiol.">
        <title>The Global Catalogue of Microorganisms (GCM) 10K type strain sequencing project: providing services to taxonomists for standard genome sequencing and annotation.</title>
        <authorList>
            <consortium name="The Broad Institute Genomics Platform"/>
            <consortium name="The Broad Institute Genome Sequencing Center for Infectious Disease"/>
            <person name="Wu L."/>
            <person name="Ma J."/>
        </authorList>
    </citation>
    <scope>NUCLEOTIDE SEQUENCE [LARGE SCALE GENOMIC DNA]</scope>
    <source>
        <strain evidence="6">JCM 17224</strain>
    </source>
</reference>
<dbReference type="Pfam" id="PF13432">
    <property type="entry name" value="TPR_16"/>
    <property type="match status" value="2"/>
</dbReference>
<evidence type="ECO:0000313" key="6">
    <source>
        <dbReference type="Proteomes" id="UP001500567"/>
    </source>
</evidence>
<dbReference type="SMART" id="SM00028">
    <property type="entry name" value="TPR"/>
    <property type="match status" value="4"/>
</dbReference>
<organism evidence="5 6">
    <name type="scientific">Hymenobacter fastidiosus</name>
    <dbReference type="NCBI Taxonomy" id="486264"/>
    <lineage>
        <taxon>Bacteria</taxon>
        <taxon>Pseudomonadati</taxon>
        <taxon>Bacteroidota</taxon>
        <taxon>Cytophagia</taxon>
        <taxon>Cytophagales</taxon>
        <taxon>Hymenobacteraceae</taxon>
        <taxon>Hymenobacter</taxon>
    </lineage>
</organism>
<keyword evidence="6" id="KW-1185">Reference proteome</keyword>
<dbReference type="PANTHER" id="PTHR44858">
    <property type="entry name" value="TETRATRICOPEPTIDE REPEAT PROTEIN 6"/>
    <property type="match status" value="1"/>
</dbReference>
<accession>A0ABP7RZ54</accession>
<evidence type="ECO:0000256" key="4">
    <source>
        <dbReference type="SAM" id="SignalP"/>
    </source>
</evidence>
<proteinExistence type="predicted"/>
<keyword evidence="1" id="KW-0677">Repeat</keyword>
<name>A0ABP7RZ54_9BACT</name>
<dbReference type="PROSITE" id="PS50005">
    <property type="entry name" value="TPR"/>
    <property type="match status" value="3"/>
</dbReference>
<evidence type="ECO:0000256" key="3">
    <source>
        <dbReference type="PROSITE-ProRule" id="PRU00339"/>
    </source>
</evidence>
<feature type="repeat" description="TPR" evidence="3">
    <location>
        <begin position="73"/>
        <end position="106"/>
    </location>
</feature>
<dbReference type="InterPro" id="IPR050498">
    <property type="entry name" value="Ycf3"/>
</dbReference>
<dbReference type="EMBL" id="BAABDJ010000009">
    <property type="protein sequence ID" value="GAA4004359.1"/>
    <property type="molecule type" value="Genomic_DNA"/>
</dbReference>
<keyword evidence="4" id="KW-0732">Signal</keyword>
<dbReference type="RefSeq" id="WP_345072099.1">
    <property type="nucleotide sequence ID" value="NZ_BAABDJ010000009.1"/>
</dbReference>
<evidence type="ECO:0000256" key="1">
    <source>
        <dbReference type="ARBA" id="ARBA00022737"/>
    </source>
</evidence>
<dbReference type="InterPro" id="IPR011990">
    <property type="entry name" value="TPR-like_helical_dom_sf"/>
</dbReference>
<dbReference type="PANTHER" id="PTHR44858:SF1">
    <property type="entry name" value="UDP-N-ACETYLGLUCOSAMINE--PEPTIDE N-ACETYLGLUCOSAMINYLTRANSFERASE SPINDLY-RELATED"/>
    <property type="match status" value="1"/>
</dbReference>
<feature type="repeat" description="TPR" evidence="3">
    <location>
        <begin position="107"/>
        <end position="140"/>
    </location>
</feature>
<dbReference type="SUPFAM" id="SSF48452">
    <property type="entry name" value="TPR-like"/>
    <property type="match status" value="1"/>
</dbReference>
<sequence length="219" mass="23954">MKNLCALLLCGALTLSVAHAQQTLTDPTASAVVAAGSESNSAAPAAARVLSRSEYKAQLRVAKETLKANPRDAEALLKRAQAAAALKDYQDAVADYSTLIRMQPTNAGLYFERGMTQLHDDQLARAIADFTKALRLSPTHQASLLYRGVAKMQLLNYKSAITDFSQLIQLDANNAEAYEYRGICYSESNQEKRAMPDLERAAELKPAAAKTLKRYRTDK</sequence>
<feature type="signal peptide" evidence="4">
    <location>
        <begin position="1"/>
        <end position="20"/>
    </location>
</feature>
<dbReference type="InterPro" id="IPR019734">
    <property type="entry name" value="TPR_rpt"/>
</dbReference>
<evidence type="ECO:0000313" key="5">
    <source>
        <dbReference type="EMBL" id="GAA4004359.1"/>
    </source>
</evidence>
<evidence type="ECO:0000256" key="2">
    <source>
        <dbReference type="ARBA" id="ARBA00022803"/>
    </source>
</evidence>
<dbReference type="Proteomes" id="UP001500567">
    <property type="component" value="Unassembled WGS sequence"/>
</dbReference>
<protein>
    <submittedName>
        <fullName evidence="5">Tetratricopeptide repeat protein</fullName>
    </submittedName>
</protein>
<feature type="chain" id="PRO_5046932005" evidence="4">
    <location>
        <begin position="21"/>
        <end position="219"/>
    </location>
</feature>
<keyword evidence="2 3" id="KW-0802">TPR repeat</keyword>
<dbReference type="Pfam" id="PF13181">
    <property type="entry name" value="TPR_8"/>
    <property type="match status" value="1"/>
</dbReference>
<gene>
    <name evidence="5" type="ORF">GCM10022408_15130</name>
</gene>
<comment type="caution">
    <text evidence="5">The sequence shown here is derived from an EMBL/GenBank/DDBJ whole genome shotgun (WGS) entry which is preliminary data.</text>
</comment>
<dbReference type="Gene3D" id="1.25.40.10">
    <property type="entry name" value="Tetratricopeptide repeat domain"/>
    <property type="match status" value="2"/>
</dbReference>
<feature type="repeat" description="TPR" evidence="3">
    <location>
        <begin position="175"/>
        <end position="208"/>
    </location>
</feature>